<feature type="compositionally biased region" description="Low complexity" evidence="1">
    <location>
        <begin position="301"/>
        <end position="312"/>
    </location>
</feature>
<gene>
    <name evidence="2" type="ORF">ASPZODRAFT_137918</name>
</gene>
<name>A0A1L9SUA1_9EURO</name>
<feature type="compositionally biased region" description="Low complexity" evidence="1">
    <location>
        <begin position="57"/>
        <end position="66"/>
    </location>
</feature>
<dbReference type="RefSeq" id="XP_022585290.1">
    <property type="nucleotide sequence ID" value="XM_022724398.1"/>
</dbReference>
<dbReference type="AlphaFoldDB" id="A0A1L9SUA1"/>
<reference evidence="3" key="1">
    <citation type="journal article" date="2017" name="Genome Biol.">
        <title>Comparative genomics reveals high biological diversity and specific adaptations in the industrially and medically important fungal genus Aspergillus.</title>
        <authorList>
            <person name="de Vries R.P."/>
            <person name="Riley R."/>
            <person name="Wiebenga A."/>
            <person name="Aguilar-Osorio G."/>
            <person name="Amillis S."/>
            <person name="Uchima C.A."/>
            <person name="Anderluh G."/>
            <person name="Asadollahi M."/>
            <person name="Askin M."/>
            <person name="Barry K."/>
            <person name="Battaglia E."/>
            <person name="Bayram O."/>
            <person name="Benocci T."/>
            <person name="Braus-Stromeyer S.A."/>
            <person name="Caldana C."/>
            <person name="Canovas D."/>
            <person name="Cerqueira G.C."/>
            <person name="Chen F."/>
            <person name="Chen W."/>
            <person name="Choi C."/>
            <person name="Clum A."/>
            <person name="Dos Santos R.A."/>
            <person name="Damasio A.R."/>
            <person name="Diallinas G."/>
            <person name="Emri T."/>
            <person name="Fekete E."/>
            <person name="Flipphi M."/>
            <person name="Freyberg S."/>
            <person name="Gallo A."/>
            <person name="Gournas C."/>
            <person name="Habgood R."/>
            <person name="Hainaut M."/>
            <person name="Harispe M.L."/>
            <person name="Henrissat B."/>
            <person name="Hilden K.S."/>
            <person name="Hope R."/>
            <person name="Hossain A."/>
            <person name="Karabika E."/>
            <person name="Karaffa L."/>
            <person name="Karanyi Z."/>
            <person name="Krasevec N."/>
            <person name="Kuo A."/>
            <person name="Kusch H."/>
            <person name="LaButti K."/>
            <person name="Lagendijk E.L."/>
            <person name="Lapidus A."/>
            <person name="Levasseur A."/>
            <person name="Lindquist E."/>
            <person name="Lipzen A."/>
            <person name="Logrieco A.F."/>
            <person name="MacCabe A."/>
            <person name="Maekelae M.R."/>
            <person name="Malavazi I."/>
            <person name="Melin P."/>
            <person name="Meyer V."/>
            <person name="Mielnichuk N."/>
            <person name="Miskei M."/>
            <person name="Molnar A.P."/>
            <person name="Mule G."/>
            <person name="Ngan C.Y."/>
            <person name="Orejas M."/>
            <person name="Orosz E."/>
            <person name="Ouedraogo J.P."/>
            <person name="Overkamp K.M."/>
            <person name="Park H.-S."/>
            <person name="Perrone G."/>
            <person name="Piumi F."/>
            <person name="Punt P.J."/>
            <person name="Ram A.F."/>
            <person name="Ramon A."/>
            <person name="Rauscher S."/>
            <person name="Record E."/>
            <person name="Riano-Pachon D.M."/>
            <person name="Robert V."/>
            <person name="Roehrig J."/>
            <person name="Ruller R."/>
            <person name="Salamov A."/>
            <person name="Salih N.S."/>
            <person name="Samson R.A."/>
            <person name="Sandor E."/>
            <person name="Sanguinetti M."/>
            <person name="Schuetze T."/>
            <person name="Sepcic K."/>
            <person name="Shelest E."/>
            <person name="Sherlock G."/>
            <person name="Sophianopoulou V."/>
            <person name="Squina F.M."/>
            <person name="Sun H."/>
            <person name="Susca A."/>
            <person name="Todd R.B."/>
            <person name="Tsang A."/>
            <person name="Unkles S.E."/>
            <person name="van de Wiele N."/>
            <person name="van Rossen-Uffink D."/>
            <person name="Oliveira J.V."/>
            <person name="Vesth T.C."/>
            <person name="Visser J."/>
            <person name="Yu J.-H."/>
            <person name="Zhou M."/>
            <person name="Andersen M.R."/>
            <person name="Archer D.B."/>
            <person name="Baker S.E."/>
            <person name="Benoit I."/>
            <person name="Brakhage A.A."/>
            <person name="Braus G.H."/>
            <person name="Fischer R."/>
            <person name="Frisvad J.C."/>
            <person name="Goldman G.H."/>
            <person name="Houbraken J."/>
            <person name="Oakley B."/>
            <person name="Pocsi I."/>
            <person name="Scazzocchio C."/>
            <person name="Seiboth B."/>
            <person name="vanKuyk P.A."/>
            <person name="Wortman J."/>
            <person name="Dyer P.S."/>
            <person name="Grigoriev I.V."/>
        </authorList>
    </citation>
    <scope>NUCLEOTIDE SEQUENCE [LARGE SCALE GENOMIC DNA]</scope>
    <source>
        <strain evidence="3">CBS 506.65</strain>
    </source>
</reference>
<dbReference type="Proteomes" id="UP000184188">
    <property type="component" value="Unassembled WGS sequence"/>
</dbReference>
<organism evidence="2 3">
    <name type="scientific">Penicilliopsis zonata CBS 506.65</name>
    <dbReference type="NCBI Taxonomy" id="1073090"/>
    <lineage>
        <taxon>Eukaryota</taxon>
        <taxon>Fungi</taxon>
        <taxon>Dikarya</taxon>
        <taxon>Ascomycota</taxon>
        <taxon>Pezizomycotina</taxon>
        <taxon>Eurotiomycetes</taxon>
        <taxon>Eurotiomycetidae</taxon>
        <taxon>Eurotiales</taxon>
        <taxon>Aspergillaceae</taxon>
        <taxon>Penicilliopsis</taxon>
    </lineage>
</organism>
<evidence type="ECO:0000313" key="3">
    <source>
        <dbReference type="Proteomes" id="UP000184188"/>
    </source>
</evidence>
<protein>
    <submittedName>
        <fullName evidence="2">Uncharacterized protein</fullName>
    </submittedName>
</protein>
<sequence>MDTIEEISRGISRFQRLSAENPRALIAHRKELESLYHIISSLLQFPDQSDCVQENESASPPTSGSPQTPPNPLSQVTRIVNHLERQKVAITEFGARSPAHATVDESNKEDFRVRDGKRVLGRGKRTMNEFFRAGLGACSLAEDFFKWAKDAGYASKLDKMFEGDSRTGGNYQKYVKACPNLIDKDQATSLIGIGVRFKFIERACKRLLQCPSPDAESLSSPCSFVWITFFAWSLFRRSSNEALREVAARLTSSHDWNVLARSKNDWIESCFAQYGTSSLSTHAQVTKISSAANKSTGHPPSSSETTGSNTNEVANNPLTKSGQSTSQPLETNRKRNRPHDNVSYGPQKRRRPYSATRLGEVGTPDRTVNPEASPTDFTEAASSSPASTAFAQARIVDSNLPVARPPVQSSSVETLASVDINIPRCKHDIPGSALCLELDRPSPGPIMPFSDPAGEMLQSSPSSFTEIMASIDVNATDLIHEIPLSVLFPDQNTSSPAPNMPFSEAMQGIFEPSSLYSTEIFASVNINIPCCIHDITWSVLLPERDVLSPTSNILLPAETFPEIDFLY</sequence>
<dbReference type="STRING" id="1073090.A0A1L9SUA1"/>
<accession>A0A1L9SUA1</accession>
<dbReference type="OrthoDB" id="4424568at2759"/>
<dbReference type="EMBL" id="KV878336">
    <property type="protein sequence ID" value="OJJ50780.1"/>
    <property type="molecule type" value="Genomic_DNA"/>
</dbReference>
<feature type="compositionally biased region" description="Polar residues" evidence="1">
    <location>
        <begin position="291"/>
        <end position="300"/>
    </location>
</feature>
<evidence type="ECO:0000313" key="2">
    <source>
        <dbReference type="EMBL" id="OJJ50780.1"/>
    </source>
</evidence>
<dbReference type="VEuPathDB" id="FungiDB:ASPZODRAFT_137918"/>
<evidence type="ECO:0000256" key="1">
    <source>
        <dbReference type="SAM" id="MobiDB-lite"/>
    </source>
</evidence>
<feature type="region of interest" description="Disordered" evidence="1">
    <location>
        <begin position="291"/>
        <end position="385"/>
    </location>
</feature>
<keyword evidence="3" id="KW-1185">Reference proteome</keyword>
<proteinExistence type="predicted"/>
<feature type="compositionally biased region" description="Polar residues" evidence="1">
    <location>
        <begin position="313"/>
        <end position="330"/>
    </location>
</feature>
<feature type="region of interest" description="Disordered" evidence="1">
    <location>
        <begin position="49"/>
        <end position="73"/>
    </location>
</feature>
<dbReference type="GeneID" id="34610863"/>